<feature type="region of interest" description="Disordered" evidence="1">
    <location>
        <begin position="1"/>
        <end position="32"/>
    </location>
</feature>
<evidence type="ECO:0000313" key="2">
    <source>
        <dbReference type="EMBL" id="VEL32440.1"/>
    </source>
</evidence>
<name>A0A448XAP3_9PLAT</name>
<dbReference type="EMBL" id="CAAALY010244186">
    <property type="protein sequence ID" value="VEL32440.1"/>
    <property type="molecule type" value="Genomic_DNA"/>
</dbReference>
<dbReference type="AlphaFoldDB" id="A0A448XAP3"/>
<comment type="caution">
    <text evidence="2">The sequence shown here is derived from an EMBL/GenBank/DDBJ whole genome shotgun (WGS) entry which is preliminary data.</text>
</comment>
<evidence type="ECO:0000256" key="1">
    <source>
        <dbReference type="SAM" id="MobiDB-lite"/>
    </source>
</evidence>
<keyword evidence="3" id="KW-1185">Reference proteome</keyword>
<organism evidence="2 3">
    <name type="scientific">Protopolystoma xenopodis</name>
    <dbReference type="NCBI Taxonomy" id="117903"/>
    <lineage>
        <taxon>Eukaryota</taxon>
        <taxon>Metazoa</taxon>
        <taxon>Spiralia</taxon>
        <taxon>Lophotrochozoa</taxon>
        <taxon>Platyhelminthes</taxon>
        <taxon>Monogenea</taxon>
        <taxon>Polyopisthocotylea</taxon>
        <taxon>Polystomatidea</taxon>
        <taxon>Polystomatidae</taxon>
        <taxon>Protopolystoma</taxon>
    </lineage>
</organism>
<gene>
    <name evidence="2" type="ORF">PXEA_LOCUS25880</name>
</gene>
<accession>A0A448XAP3</accession>
<sequence length="90" mass="10389">MQRSLDRFRFRPPIGQPASQPPSQPASQPISRPAVWRNVKMGLLWENSSNCACRSIRSFSRLTVLARKVAGRRMPKLCRDEMLWPRLGRV</sequence>
<reference evidence="2" key="1">
    <citation type="submission" date="2018-11" db="EMBL/GenBank/DDBJ databases">
        <authorList>
            <consortium name="Pathogen Informatics"/>
        </authorList>
    </citation>
    <scope>NUCLEOTIDE SEQUENCE</scope>
</reference>
<protein>
    <submittedName>
        <fullName evidence="2">Uncharacterized protein</fullName>
    </submittedName>
</protein>
<evidence type="ECO:0000313" key="3">
    <source>
        <dbReference type="Proteomes" id="UP000784294"/>
    </source>
</evidence>
<dbReference type="Proteomes" id="UP000784294">
    <property type="component" value="Unassembled WGS sequence"/>
</dbReference>
<proteinExistence type="predicted"/>